<name>A0A6P8GDG5_CLUHA</name>
<evidence type="ECO:0000313" key="7">
    <source>
        <dbReference type="Proteomes" id="UP000515152"/>
    </source>
</evidence>
<dbReference type="CTD" id="559363"/>
<feature type="compositionally biased region" description="Basic and acidic residues" evidence="5">
    <location>
        <begin position="1202"/>
        <end position="1221"/>
    </location>
</feature>
<evidence type="ECO:0000256" key="4">
    <source>
        <dbReference type="ARBA" id="ARBA00023136"/>
    </source>
</evidence>
<dbReference type="Pfam" id="PF00307">
    <property type="entry name" value="CH"/>
    <property type="match status" value="2"/>
</dbReference>
<dbReference type="PROSITE" id="PS00019">
    <property type="entry name" value="ACTININ_1"/>
    <property type="match status" value="1"/>
</dbReference>
<feature type="region of interest" description="Disordered" evidence="5">
    <location>
        <begin position="1200"/>
        <end position="1228"/>
    </location>
</feature>
<proteinExistence type="predicted"/>
<evidence type="ECO:0000256" key="3">
    <source>
        <dbReference type="ARBA" id="ARBA00022737"/>
    </source>
</evidence>
<feature type="compositionally biased region" description="Low complexity" evidence="5">
    <location>
        <begin position="152"/>
        <end position="162"/>
    </location>
</feature>
<feature type="compositionally biased region" description="Basic residues" evidence="5">
    <location>
        <begin position="1052"/>
        <end position="1062"/>
    </location>
</feature>
<dbReference type="OrthoDB" id="18740at2759"/>
<feature type="compositionally biased region" description="Low complexity" evidence="5">
    <location>
        <begin position="1023"/>
        <end position="1051"/>
    </location>
</feature>
<dbReference type="CDD" id="cd21242">
    <property type="entry name" value="CH_SYNE2_rpt1"/>
    <property type="match status" value="1"/>
</dbReference>
<dbReference type="KEGG" id="char:105897734"/>
<evidence type="ECO:0000259" key="6">
    <source>
        <dbReference type="PROSITE" id="PS50021"/>
    </source>
</evidence>
<evidence type="ECO:0000256" key="1">
    <source>
        <dbReference type="ARBA" id="ARBA00004308"/>
    </source>
</evidence>
<feature type="domain" description="Calponin-homology (CH)" evidence="6">
    <location>
        <begin position="183"/>
        <end position="289"/>
    </location>
</feature>
<gene>
    <name evidence="8" type="primary">syne2a</name>
</gene>
<dbReference type="AlphaFoldDB" id="A0A6P8GDG5"/>
<keyword evidence="4" id="KW-0472">Membrane</keyword>
<dbReference type="Pfam" id="PF25034">
    <property type="entry name" value="Spectrin_SYNE1"/>
    <property type="match status" value="1"/>
</dbReference>
<dbReference type="PROSITE" id="PS50021">
    <property type="entry name" value="CH"/>
    <property type="match status" value="2"/>
</dbReference>
<dbReference type="PANTHER" id="PTHR14514">
    <property type="entry name" value="PKA ANCHORING PROTEIN"/>
    <property type="match status" value="1"/>
</dbReference>
<sequence length="1228" mass="136540">MEFQKASLRTGTSRYTETVEQEQIQKRTFTNWINAQLSKRTPPSVVLDLFTDLQDGMRLLDLLEVMSGQSMRRERGHGVFQHRGNIETALNFLKSKSVKLVNINIPDLIEGRPSIVLGLIWTIILHCHIEELASTLSFGSRQSSLESLASLDSLPSSTCSSPVLGGSPVPRGRSSPLHARFRLSAKKALLLWVRDQCHKVGCSISVKDFKSSWRSGLAFLAILCSLRPDLVDLRLAQSRSSLQNLEEAFRLAEQELHIPRLLEPEDMDVSDPDEKSIMTYVAQFLQYSNDSPSPDDDLQLPAAPSPTCLSPVNLPSYFTPAVTASPLHQASPSQKAREMACWLQRAHQELEEMWSSTAGAGYAERYQAFQAFVSTFYEQRRPVIPVLSAIKRSPRASREQIALRLAWSTLEQKLHQYNTELDVCLPAPLDTLGRWLQRVEAVLAEEGGAAKDHSHAAREAREKQEQLKVLVQDMGRHLNTLHVFSNASPNEATWVPPDKLDELRRRFTNARVTAKYYGIKLEYREQRHTVYELLGQLNAKLKAWKGPYSSQDSVRSLLQDWHETVDKQCLVSMLKAAVHKLKQTASTYTSKAALADDAQMVSRQVKEVEAEVFTSAERVMTVRGTMGRVLAAWESYRDCLFSMQVWLGQQTDSTEATDSTGKEDSLREWSGLHAHLNEVGNYLIESTDDSTSYGLADELCKVNMQWADLVKRTRFAMAPTGPSVPACAQAAQALVEEAGWLAREPVEVSSGALRTYRKRLQVMLKKITEVDLEVLAQSPDCSAETLENLKQTLPKLCESLGKVQQACELVQRAASLLEGRLAELGHWGTEVSEALDTLREWERRGHPGLRPRVKTQISRGLQLEGQVVTADQELQAAVASSQQSSKLPYLSISALQDRVKEAVAQSKDAMRMLSRLEVKREGGATRGQPPPKVIIRAQSQPDLSHSPKTHLLQAQSLPQISAEEDEEGEEAALGMVQMSPNQVHSDVNQSKVHMGPNQARADDRSMMSSQGAVGDLQHPPSSPASVPKSPQTPLTPQPHTLPQTPSPQTRVRTPRTRQRPKGSGRAEGPPKPPGQNEVYLKARSLARSRLEGAKHRLQKHIQEAIAVFSDRTLSEKQAKKKQDTLKTLNPAFLEEFLGSVEGMASFCSEAQLREMELLALSVRGQWETCVGVVDSEGRLRALKGLRDTLGPPEPLVRATTCGKEKDGRLEVVQPHSDRSRETAPPSDG</sequence>
<dbReference type="InterPro" id="IPR001715">
    <property type="entry name" value="CH_dom"/>
</dbReference>
<dbReference type="InterPro" id="IPR057057">
    <property type="entry name" value="Spectrin_SYNE1"/>
</dbReference>
<evidence type="ECO:0000256" key="2">
    <source>
        <dbReference type="ARBA" id="ARBA00022553"/>
    </source>
</evidence>
<dbReference type="InterPro" id="IPR001589">
    <property type="entry name" value="Actinin_actin-bd_CS"/>
</dbReference>
<dbReference type="GeneID" id="105897734"/>
<dbReference type="PANTHER" id="PTHR14514:SF4">
    <property type="entry name" value="NESPRIN-2"/>
    <property type="match status" value="1"/>
</dbReference>
<comment type="subcellular location">
    <subcellularLocation>
        <location evidence="1">Endomembrane system</location>
    </subcellularLocation>
</comment>
<evidence type="ECO:0000313" key="8">
    <source>
        <dbReference type="RefSeq" id="XP_031437264.2"/>
    </source>
</evidence>
<dbReference type="Proteomes" id="UP000515152">
    <property type="component" value="Chromosome 15"/>
</dbReference>
<feature type="region of interest" description="Disordered" evidence="5">
    <location>
        <begin position="983"/>
        <end position="1077"/>
    </location>
</feature>
<feature type="region of interest" description="Disordered" evidence="5">
    <location>
        <begin position="152"/>
        <end position="171"/>
    </location>
</feature>
<dbReference type="FunFam" id="1.10.418.10:FF:000057">
    <property type="entry name" value="Calmin"/>
    <property type="match status" value="1"/>
</dbReference>
<accession>A0A6P8GDG5</accession>
<dbReference type="SMART" id="SM00033">
    <property type="entry name" value="CH"/>
    <property type="match status" value="2"/>
</dbReference>
<keyword evidence="7" id="KW-1185">Reference proteome</keyword>
<dbReference type="RefSeq" id="XP_031437264.2">
    <property type="nucleotide sequence ID" value="XM_031581404.2"/>
</dbReference>
<organism evidence="7 8">
    <name type="scientific">Clupea harengus</name>
    <name type="common">Atlantic herring</name>
    <dbReference type="NCBI Taxonomy" id="7950"/>
    <lineage>
        <taxon>Eukaryota</taxon>
        <taxon>Metazoa</taxon>
        <taxon>Chordata</taxon>
        <taxon>Craniata</taxon>
        <taxon>Vertebrata</taxon>
        <taxon>Euteleostomi</taxon>
        <taxon>Actinopterygii</taxon>
        <taxon>Neopterygii</taxon>
        <taxon>Teleostei</taxon>
        <taxon>Clupei</taxon>
        <taxon>Clupeiformes</taxon>
        <taxon>Clupeoidei</taxon>
        <taxon>Clupeidae</taxon>
        <taxon>Clupea</taxon>
    </lineage>
</organism>
<feature type="domain" description="Calponin-homology (CH)" evidence="6">
    <location>
        <begin position="23"/>
        <end position="128"/>
    </location>
</feature>
<evidence type="ECO:0000256" key="5">
    <source>
        <dbReference type="SAM" id="MobiDB-lite"/>
    </source>
</evidence>
<reference evidence="8" key="1">
    <citation type="submission" date="2025-08" db="UniProtKB">
        <authorList>
            <consortium name="RefSeq"/>
        </authorList>
    </citation>
    <scope>IDENTIFICATION</scope>
</reference>
<keyword evidence="3" id="KW-0677">Repeat</keyword>
<protein>
    <submittedName>
        <fullName evidence="8">Nesprin-2a</fullName>
    </submittedName>
</protein>
<keyword evidence="2" id="KW-0597">Phosphoprotein</keyword>